<dbReference type="SUPFAM" id="SSF52540">
    <property type="entry name" value="P-loop containing nucleoside triphosphate hydrolases"/>
    <property type="match status" value="1"/>
</dbReference>
<dbReference type="GO" id="GO:0005525">
    <property type="term" value="F:GTP binding"/>
    <property type="evidence" value="ECO:0007669"/>
    <property type="project" value="InterPro"/>
</dbReference>
<evidence type="ECO:0000256" key="7">
    <source>
        <dbReference type="ARBA" id="ARBA00023054"/>
    </source>
</evidence>
<dbReference type="GO" id="GO:0006357">
    <property type="term" value="P:regulation of transcription by RNA polymerase II"/>
    <property type="evidence" value="ECO:0007669"/>
    <property type="project" value="TreeGrafter"/>
</dbReference>
<dbReference type="AlphaFoldDB" id="A0AAE0PUK6"/>
<keyword evidence="9" id="KW-0804">Transcription</keyword>
<dbReference type="Pfam" id="PF25892">
    <property type="entry name" value="Spe-44"/>
    <property type="match status" value="1"/>
</dbReference>
<dbReference type="NCBIfam" id="TIGR00231">
    <property type="entry name" value="small_GTP"/>
    <property type="match status" value="1"/>
</dbReference>
<dbReference type="PANTHER" id="PTHR10417:SF3">
    <property type="entry name" value="GLUCOCORTICOID MODULATORY ELEMENT-BINDING PROTEIN 1"/>
    <property type="match status" value="1"/>
</dbReference>
<keyword evidence="6" id="KW-0805">Transcription regulation</keyword>
<dbReference type="SMART" id="SM00174">
    <property type="entry name" value="RHO"/>
    <property type="match status" value="1"/>
</dbReference>
<dbReference type="Pfam" id="PF00071">
    <property type="entry name" value="Ras"/>
    <property type="match status" value="1"/>
</dbReference>
<keyword evidence="2" id="KW-0963">Cytoplasm</keyword>
<evidence type="ECO:0000256" key="11">
    <source>
        <dbReference type="SAM" id="MobiDB-lite"/>
    </source>
</evidence>
<dbReference type="Pfam" id="PF01342">
    <property type="entry name" value="SAND"/>
    <property type="match status" value="1"/>
</dbReference>
<evidence type="ECO:0000256" key="10">
    <source>
        <dbReference type="ARBA" id="ARBA00023242"/>
    </source>
</evidence>
<dbReference type="PROSITE" id="PS50864">
    <property type="entry name" value="SAND"/>
    <property type="match status" value="1"/>
</dbReference>
<dbReference type="InterPro" id="IPR005225">
    <property type="entry name" value="Small_GTP-bd"/>
</dbReference>
<feature type="region of interest" description="Disordered" evidence="11">
    <location>
        <begin position="657"/>
        <end position="683"/>
    </location>
</feature>
<dbReference type="GO" id="GO:0046872">
    <property type="term" value="F:metal ion binding"/>
    <property type="evidence" value="ECO:0007669"/>
    <property type="project" value="UniProtKB-KW"/>
</dbReference>
<keyword evidence="10" id="KW-0539">Nucleus</keyword>
<keyword evidence="14" id="KW-1185">Reference proteome</keyword>
<dbReference type="Proteomes" id="UP001274896">
    <property type="component" value="Unassembled WGS sequence"/>
</dbReference>
<evidence type="ECO:0000256" key="2">
    <source>
        <dbReference type="ARBA" id="ARBA00022490"/>
    </source>
</evidence>
<accession>A0AAE0PUK6</accession>
<evidence type="ECO:0000256" key="9">
    <source>
        <dbReference type="ARBA" id="ARBA00023163"/>
    </source>
</evidence>
<sequence>MDILWQYQFRIILLGDSTVGKSSLLKRFTDGVYSDVADPTVGVDFYARSLDIEPGVKIKLQLWDTAGQERFRSITTSYYRNSVGGLLVFDLTNRKSFEHVREWHREVTEHILPHHMVYILIGHKSDLIRERKVLRDEAEQLAAELGVRYVETSAKCNSNVEHAFELLARDIYELMKMAVKMLVVPCVAQRKDMAETEVTVPMGDVVVMKATDDEVAAGDSNKTQVILQLQPVTPGTEDNAGETATTDEVLAEGEDIELGYPITCGESKAVLLFKKFVCPGINVKCVKYEDELISPKQFVHMSGKATLKDWKRAIRMGGVMLRKMMDSGQLDFYQHSTLCTNTCRSTKFDLLINNTRFPPDSSVLSTPTSSQVAVGNGGEVVTIEEKPEEATSSLDWASAEATKKKEVEISEETLSFWKGIADVGLMGEVVSNIRTELLEMLRGVQLRSDQASLQDVEVAVLSNLTQVFGLLDSIKRILTARRQITDLGQKQMIRTLTTLEHQLEEQKKQQAQSWLVSSSSSPPPPKRAPKRPRLHRPASATVLQPLTLHHSPQYTLFSPITLSSVCQPITLSGLAQSPVTLFTHIPQHDGKTETLTLVGTVAAQESAQLSTVELGAVGTMGTVELGAAGAVEMANTVLVQDHESQAIEINLQMGAEAEGAAKEEEERRRMEGGGEDGSGLTVGEGEKEMKVEMEELHLETNGQIHNLQIFVVEDEEQMQVEGKSE</sequence>
<dbReference type="InterPro" id="IPR059099">
    <property type="entry name" value="GMEB1/2/Spe-44_dom"/>
</dbReference>
<dbReference type="SMART" id="SM00176">
    <property type="entry name" value="RAN"/>
    <property type="match status" value="1"/>
</dbReference>
<dbReference type="PROSITE" id="PS51421">
    <property type="entry name" value="RAS"/>
    <property type="match status" value="1"/>
</dbReference>
<name>A0AAE0PUK6_9TELE</name>
<dbReference type="PANTHER" id="PTHR10417">
    <property type="entry name" value="GLUCOCORTICOID MODULATORY ELEMENT-BINDING PROTEIN"/>
    <property type="match status" value="1"/>
</dbReference>
<dbReference type="PRINTS" id="PR00449">
    <property type="entry name" value="RASTRNSFRMNG"/>
</dbReference>
<feature type="region of interest" description="Disordered" evidence="11">
    <location>
        <begin position="510"/>
        <end position="537"/>
    </location>
</feature>
<evidence type="ECO:0000313" key="14">
    <source>
        <dbReference type="Proteomes" id="UP001274896"/>
    </source>
</evidence>
<dbReference type="PROSITE" id="PS51419">
    <property type="entry name" value="RAB"/>
    <property type="match status" value="1"/>
</dbReference>
<feature type="compositionally biased region" description="Basic and acidic residues" evidence="11">
    <location>
        <begin position="659"/>
        <end position="672"/>
    </location>
</feature>
<keyword evidence="7" id="KW-0175">Coiled coil</keyword>
<feature type="compositionally biased region" description="Low complexity" evidence="11">
    <location>
        <begin position="510"/>
        <end position="520"/>
    </location>
</feature>
<dbReference type="InterPro" id="IPR001806">
    <property type="entry name" value="Small_GTPase"/>
</dbReference>
<comment type="subcellular location">
    <subcellularLocation>
        <location evidence="1">Cytoplasm</location>
    </subcellularLocation>
</comment>
<keyword evidence="3" id="KW-0479">Metal-binding</keyword>
<evidence type="ECO:0000256" key="6">
    <source>
        <dbReference type="ARBA" id="ARBA00023015"/>
    </source>
</evidence>
<gene>
    <name evidence="13" type="ORF">QTP70_021476</name>
</gene>
<dbReference type="EMBL" id="JAUCMX010000028">
    <property type="protein sequence ID" value="KAK3508332.1"/>
    <property type="molecule type" value="Genomic_DNA"/>
</dbReference>
<comment type="caution">
    <text evidence="13">The sequence shown here is derived from an EMBL/GenBank/DDBJ whole genome shotgun (WGS) entry which is preliminary data.</text>
</comment>
<reference evidence="13" key="1">
    <citation type="submission" date="2023-06" db="EMBL/GenBank/DDBJ databases">
        <title>Male Hemibagrus guttatus genome.</title>
        <authorList>
            <person name="Bian C."/>
        </authorList>
    </citation>
    <scope>NUCLEOTIDE SEQUENCE</scope>
    <source>
        <strain evidence="13">Male_cb2023</strain>
        <tissue evidence="13">Muscle</tissue>
    </source>
</reference>
<dbReference type="GO" id="GO:0005634">
    <property type="term" value="C:nucleus"/>
    <property type="evidence" value="ECO:0007669"/>
    <property type="project" value="TreeGrafter"/>
</dbReference>
<protein>
    <recommendedName>
        <fullName evidence="12">SAND domain-containing protein</fullName>
    </recommendedName>
</protein>
<evidence type="ECO:0000313" key="13">
    <source>
        <dbReference type="EMBL" id="KAK3508332.1"/>
    </source>
</evidence>
<dbReference type="SMART" id="SM00173">
    <property type="entry name" value="RAS"/>
    <property type="match status" value="1"/>
</dbReference>
<feature type="domain" description="SAND" evidence="12">
    <location>
        <begin position="241"/>
        <end position="331"/>
    </location>
</feature>
<proteinExistence type="predicted"/>
<dbReference type="InterPro" id="IPR010919">
    <property type="entry name" value="SAND-like_dom_sf"/>
</dbReference>
<dbReference type="Gene3D" id="3.40.50.300">
    <property type="entry name" value="P-loop containing nucleotide triphosphate hydrolases"/>
    <property type="match status" value="1"/>
</dbReference>
<dbReference type="SUPFAM" id="SSF63763">
    <property type="entry name" value="SAND domain-like"/>
    <property type="match status" value="1"/>
</dbReference>
<evidence type="ECO:0000256" key="8">
    <source>
        <dbReference type="ARBA" id="ARBA00023125"/>
    </source>
</evidence>
<dbReference type="PROSITE" id="PS51420">
    <property type="entry name" value="RHO"/>
    <property type="match status" value="1"/>
</dbReference>
<evidence type="ECO:0000256" key="3">
    <source>
        <dbReference type="ARBA" id="ARBA00022723"/>
    </source>
</evidence>
<dbReference type="FunFam" id="3.40.50.300:FF:001583">
    <property type="entry name" value="RAB42, member RAS oncogene family"/>
    <property type="match status" value="1"/>
</dbReference>
<dbReference type="SMART" id="SM00258">
    <property type="entry name" value="SAND"/>
    <property type="match status" value="1"/>
</dbReference>
<dbReference type="SMART" id="SM00175">
    <property type="entry name" value="RAB"/>
    <property type="match status" value="1"/>
</dbReference>
<dbReference type="GO" id="GO:0003924">
    <property type="term" value="F:GTPase activity"/>
    <property type="evidence" value="ECO:0007669"/>
    <property type="project" value="InterPro"/>
</dbReference>
<dbReference type="FunFam" id="3.10.390.10:FF:000003">
    <property type="entry name" value="glucocorticoid modulatory element-binding protein 1 isoform X2"/>
    <property type="match status" value="1"/>
</dbReference>
<dbReference type="GO" id="GO:0000978">
    <property type="term" value="F:RNA polymerase II cis-regulatory region sequence-specific DNA binding"/>
    <property type="evidence" value="ECO:0007669"/>
    <property type="project" value="TreeGrafter"/>
</dbReference>
<evidence type="ECO:0000256" key="5">
    <source>
        <dbReference type="ARBA" id="ARBA00022833"/>
    </source>
</evidence>
<evidence type="ECO:0000256" key="4">
    <source>
        <dbReference type="ARBA" id="ARBA00022741"/>
    </source>
</evidence>
<evidence type="ECO:0000259" key="12">
    <source>
        <dbReference type="PROSITE" id="PS50864"/>
    </source>
</evidence>
<keyword evidence="5" id="KW-0862">Zinc</keyword>
<feature type="compositionally biased region" description="Basic residues" evidence="11">
    <location>
        <begin position="527"/>
        <end position="536"/>
    </location>
</feature>
<evidence type="ECO:0000256" key="1">
    <source>
        <dbReference type="ARBA" id="ARBA00004496"/>
    </source>
</evidence>
<dbReference type="Gene3D" id="3.10.390.10">
    <property type="entry name" value="SAND domain-like"/>
    <property type="match status" value="1"/>
</dbReference>
<keyword evidence="8" id="KW-0238">DNA-binding</keyword>
<organism evidence="13 14">
    <name type="scientific">Hemibagrus guttatus</name>
    <dbReference type="NCBI Taxonomy" id="175788"/>
    <lineage>
        <taxon>Eukaryota</taxon>
        <taxon>Metazoa</taxon>
        <taxon>Chordata</taxon>
        <taxon>Craniata</taxon>
        <taxon>Vertebrata</taxon>
        <taxon>Euteleostomi</taxon>
        <taxon>Actinopterygii</taxon>
        <taxon>Neopterygii</taxon>
        <taxon>Teleostei</taxon>
        <taxon>Ostariophysi</taxon>
        <taxon>Siluriformes</taxon>
        <taxon>Bagridae</taxon>
        <taxon>Hemibagrus</taxon>
    </lineage>
</organism>
<keyword evidence="4" id="KW-0547">Nucleotide-binding</keyword>
<dbReference type="InterPro" id="IPR027417">
    <property type="entry name" value="P-loop_NTPase"/>
</dbReference>
<dbReference type="GO" id="GO:0005737">
    <property type="term" value="C:cytoplasm"/>
    <property type="evidence" value="ECO:0007669"/>
    <property type="project" value="UniProtKB-SubCell"/>
</dbReference>
<dbReference type="InterPro" id="IPR000770">
    <property type="entry name" value="SAND_dom"/>
</dbReference>